<dbReference type="Proteomes" id="UP000051298">
    <property type="component" value="Unassembled WGS sequence"/>
</dbReference>
<dbReference type="RefSeq" id="WP_058124497.1">
    <property type="nucleotide sequence ID" value="NZ_CYRX01000033.1"/>
</dbReference>
<keyword evidence="1" id="KW-1133">Transmembrane helix</keyword>
<dbReference type="EMBL" id="CYRX01000033">
    <property type="protein sequence ID" value="CUH61902.1"/>
    <property type="molecule type" value="Genomic_DNA"/>
</dbReference>
<name>A0A0P1F2X5_9RHOB</name>
<accession>A0A0P1F2X5</accession>
<dbReference type="STRING" id="266809.PM03_01490"/>
<organism evidence="2 3">
    <name type="scientific">Thalassobacter stenotrophicus</name>
    <dbReference type="NCBI Taxonomy" id="266809"/>
    <lineage>
        <taxon>Bacteria</taxon>
        <taxon>Pseudomonadati</taxon>
        <taxon>Pseudomonadota</taxon>
        <taxon>Alphaproteobacteria</taxon>
        <taxon>Rhodobacterales</taxon>
        <taxon>Roseobacteraceae</taxon>
        <taxon>Thalassobacter</taxon>
    </lineage>
</organism>
<evidence type="ECO:0000256" key="1">
    <source>
        <dbReference type="SAM" id="Phobius"/>
    </source>
</evidence>
<gene>
    <name evidence="2" type="ORF">THS5294_03215</name>
</gene>
<dbReference type="AlphaFoldDB" id="A0A0P1F2X5"/>
<sequence length="126" mass="14003">MYSQNKSFQHRMAEVETRKREAASKHAKVLYKKRPDGLLVPVVLKEARRIPWLHLAFVIVCLIGLKGFIYAYFGTDVLNVRVTGLSQGNWSDQVFAFVLQPDAISLRVAEWMSAVLPSGAAASVAG</sequence>
<feature type="transmembrane region" description="Helical" evidence="1">
    <location>
        <begin position="52"/>
        <end position="73"/>
    </location>
</feature>
<keyword evidence="1" id="KW-0472">Membrane</keyword>
<keyword evidence="1" id="KW-0812">Transmembrane</keyword>
<reference evidence="2 3" key="1">
    <citation type="submission" date="2015-09" db="EMBL/GenBank/DDBJ databases">
        <authorList>
            <consortium name="Swine Surveillance"/>
        </authorList>
    </citation>
    <scope>NUCLEOTIDE SEQUENCE [LARGE SCALE GENOMIC DNA]</scope>
    <source>
        <strain evidence="2 3">CECT 5294</strain>
    </source>
</reference>
<evidence type="ECO:0000313" key="2">
    <source>
        <dbReference type="EMBL" id="CUH61902.1"/>
    </source>
</evidence>
<proteinExistence type="predicted"/>
<evidence type="ECO:0000313" key="3">
    <source>
        <dbReference type="Proteomes" id="UP000051298"/>
    </source>
</evidence>
<protein>
    <submittedName>
        <fullName evidence="2">Uncharacterized protein</fullName>
    </submittedName>
</protein>